<sequence>MNRTSINFKFLTMSVTFKELSEWLSQENIQIPEKQKQEKTFMDIAGISRLENHWSDIYAYFFNPKEKHGLGHLFIKTLNTLIAEKTGKAELSMEKFSVIREYSVEDDKRIDLLIKNEKEAIIIENKVYAKLTNDLDIYWKSVLQLDEFKRGVILSLYEINPNNPYYINITHKEFAKAIENALPNYSHSLAPRDLLILQDLIQNIYNKTSHDMDTNELNFYYSDDRQRKIINELSKIRSNIIRHICKSIEDENTVNIRLAKRGIDLQVKAKGNHRYTYYTYIGCPKECSEQIMLTLKYNSLWDFSQQCRVEMYLELQGNIMKYVEQNLNSLKEAGIEPNYHTPKKDYWHFQKEDILFTKEDLLTHDSIIEKIVTSIEKSPLYKNGLEIIRHYKGEK</sequence>
<proteinExistence type="predicted"/>
<protein>
    <submittedName>
        <fullName evidence="1">Uncharacterized protein</fullName>
    </submittedName>
</protein>
<accession>F0R730</accession>
<dbReference type="Pfam" id="PF14281">
    <property type="entry name" value="PDDEXK_4"/>
    <property type="match status" value="1"/>
</dbReference>
<name>F0R730_PHOSB</name>
<evidence type="ECO:0000313" key="1">
    <source>
        <dbReference type="EMBL" id="ADY35837.1"/>
    </source>
</evidence>
<dbReference type="STRING" id="667015.Bacsa_1263"/>
<dbReference type="AlphaFoldDB" id="F0R730"/>
<keyword evidence="2" id="KW-1185">Reference proteome</keyword>
<dbReference type="KEGG" id="bsa:Bacsa_1263"/>
<dbReference type="HOGENOM" id="CLU_733290_0_0_10"/>
<reference evidence="1 2" key="1">
    <citation type="journal article" date="2011" name="Stand. Genomic Sci.">
        <title>Complete genome sequence of Bacteroides salanitronis type strain (BL78).</title>
        <authorList>
            <person name="Gronow S."/>
            <person name="Held B."/>
            <person name="Lucas S."/>
            <person name="Lapidus A."/>
            <person name="Del Rio T.G."/>
            <person name="Nolan M."/>
            <person name="Tice H."/>
            <person name="Deshpande S."/>
            <person name="Cheng J.F."/>
            <person name="Pitluck S."/>
            <person name="Liolios K."/>
            <person name="Pagani I."/>
            <person name="Ivanova N."/>
            <person name="Mavromatis K."/>
            <person name="Pati A."/>
            <person name="Tapia R."/>
            <person name="Han C."/>
            <person name="Goodwin L."/>
            <person name="Chen A."/>
            <person name="Palaniappan K."/>
            <person name="Land M."/>
            <person name="Hauser L."/>
            <person name="Chang Y.J."/>
            <person name="Jeffries C.D."/>
            <person name="Brambilla E.M."/>
            <person name="Rohde M."/>
            <person name="Goker M."/>
            <person name="Detter J.C."/>
            <person name="Woyke T."/>
            <person name="Bristow J."/>
            <person name="Markowitz V."/>
            <person name="Hugenholtz P."/>
            <person name="Kyrpides N.C."/>
            <person name="Klenk H.P."/>
            <person name="Eisen J.A."/>
        </authorList>
    </citation>
    <scope>NUCLEOTIDE SEQUENCE [LARGE SCALE GENOMIC DNA]</scope>
    <source>
        <strain evidence="1 2">DSM 18170</strain>
    </source>
</reference>
<dbReference type="Proteomes" id="UP000007486">
    <property type="component" value="Chromosome"/>
</dbReference>
<dbReference type="eggNOG" id="ENOG50315F8">
    <property type="taxonomic scope" value="Bacteria"/>
</dbReference>
<organism evidence="1 2">
    <name type="scientific">Phocaeicola salanitronis (strain DSM 18170 / JCM 13657 / CCUG 60908 / BL78)</name>
    <name type="common">Bacteroides salanitronis</name>
    <dbReference type="NCBI Taxonomy" id="667015"/>
    <lineage>
        <taxon>Bacteria</taxon>
        <taxon>Pseudomonadati</taxon>
        <taxon>Bacteroidota</taxon>
        <taxon>Bacteroidia</taxon>
        <taxon>Bacteroidales</taxon>
        <taxon>Bacteroidaceae</taxon>
        <taxon>Phocaeicola</taxon>
    </lineage>
</organism>
<evidence type="ECO:0000313" key="2">
    <source>
        <dbReference type="Proteomes" id="UP000007486"/>
    </source>
</evidence>
<dbReference type="EMBL" id="CP002530">
    <property type="protein sequence ID" value="ADY35837.1"/>
    <property type="molecule type" value="Genomic_DNA"/>
</dbReference>
<gene>
    <name evidence="1" type="ordered locus">Bacsa_1263</name>
</gene>
<dbReference type="InterPro" id="IPR029470">
    <property type="entry name" value="PDDEXK_4"/>
</dbReference>